<evidence type="ECO:0000313" key="2">
    <source>
        <dbReference type="EMBL" id="PIL33597.1"/>
    </source>
</evidence>
<keyword evidence="1" id="KW-0812">Transmembrane</keyword>
<gene>
    <name evidence="2" type="ORF">GSI_04220</name>
</gene>
<reference evidence="2 3" key="1">
    <citation type="journal article" date="2015" name="Sci. Rep.">
        <title>Chromosome-level genome map provides insights into diverse defense mechanisms in the medicinal fungus Ganoderma sinense.</title>
        <authorList>
            <person name="Zhu Y."/>
            <person name="Xu J."/>
            <person name="Sun C."/>
            <person name="Zhou S."/>
            <person name="Xu H."/>
            <person name="Nelson D.R."/>
            <person name="Qian J."/>
            <person name="Song J."/>
            <person name="Luo H."/>
            <person name="Xiang L."/>
            <person name="Li Y."/>
            <person name="Xu Z."/>
            <person name="Ji A."/>
            <person name="Wang L."/>
            <person name="Lu S."/>
            <person name="Hayward A."/>
            <person name="Sun W."/>
            <person name="Li X."/>
            <person name="Schwartz D.C."/>
            <person name="Wang Y."/>
            <person name="Chen S."/>
        </authorList>
    </citation>
    <scope>NUCLEOTIDE SEQUENCE [LARGE SCALE GENOMIC DNA]</scope>
    <source>
        <strain evidence="2 3">ZZ0214-1</strain>
    </source>
</reference>
<name>A0A2G8SIQ4_9APHY</name>
<sequence>MKLSKVLHPDPGIWAFVHTLLSLSTLLVLPCVAVLFNITVDDTFGNKDGPVTPTYLPANTIKPSELDTTQILDQSWHHGSYLPGIPIYVQVTFRGTAVYVYNVVPNTLPGAKTFVNISFALDGAPVGQFLRVPDARSDILYNHLVYANTSLCGDAPHTLVFDYLLYTINVEETPSASVSATLVPEICSQTSEGCRGPGESRQKS</sequence>
<protein>
    <submittedName>
        <fullName evidence="2">Uncharacterized protein</fullName>
    </submittedName>
</protein>
<evidence type="ECO:0000313" key="3">
    <source>
        <dbReference type="Proteomes" id="UP000230002"/>
    </source>
</evidence>
<comment type="caution">
    <text evidence="2">The sequence shown here is derived from an EMBL/GenBank/DDBJ whole genome shotgun (WGS) entry which is preliminary data.</text>
</comment>
<feature type="transmembrane region" description="Helical" evidence="1">
    <location>
        <begin position="12"/>
        <end position="38"/>
    </location>
</feature>
<keyword evidence="1" id="KW-1133">Transmembrane helix</keyword>
<dbReference type="OrthoDB" id="3270641at2759"/>
<evidence type="ECO:0000256" key="1">
    <source>
        <dbReference type="SAM" id="Phobius"/>
    </source>
</evidence>
<keyword evidence="3" id="KW-1185">Reference proteome</keyword>
<dbReference type="EMBL" id="AYKW01000007">
    <property type="protein sequence ID" value="PIL33597.1"/>
    <property type="molecule type" value="Genomic_DNA"/>
</dbReference>
<proteinExistence type="predicted"/>
<dbReference type="Proteomes" id="UP000230002">
    <property type="component" value="Unassembled WGS sequence"/>
</dbReference>
<organism evidence="2 3">
    <name type="scientific">Ganoderma sinense ZZ0214-1</name>
    <dbReference type="NCBI Taxonomy" id="1077348"/>
    <lineage>
        <taxon>Eukaryota</taxon>
        <taxon>Fungi</taxon>
        <taxon>Dikarya</taxon>
        <taxon>Basidiomycota</taxon>
        <taxon>Agaricomycotina</taxon>
        <taxon>Agaricomycetes</taxon>
        <taxon>Polyporales</taxon>
        <taxon>Polyporaceae</taxon>
        <taxon>Ganoderma</taxon>
    </lineage>
</organism>
<dbReference type="AlphaFoldDB" id="A0A2G8SIQ4"/>
<dbReference type="STRING" id="1077348.A0A2G8SIQ4"/>
<accession>A0A2G8SIQ4</accession>
<keyword evidence="1" id="KW-0472">Membrane</keyword>